<dbReference type="Gene3D" id="2.70.98.10">
    <property type="match status" value="1"/>
</dbReference>
<name>A0ABR6BVR6_9PSEU</name>
<proteinExistence type="predicted"/>
<dbReference type="InterPro" id="IPR037480">
    <property type="entry name" value="YihR-like"/>
</dbReference>
<gene>
    <name evidence="1" type="ORF">BC739_008250</name>
</gene>
<organism evidence="1 2">
    <name type="scientific">Kutzneria viridogrisea</name>
    <dbReference type="NCBI Taxonomy" id="47990"/>
    <lineage>
        <taxon>Bacteria</taxon>
        <taxon>Bacillati</taxon>
        <taxon>Actinomycetota</taxon>
        <taxon>Actinomycetes</taxon>
        <taxon>Pseudonocardiales</taxon>
        <taxon>Pseudonocardiaceae</taxon>
        <taxon>Kutzneria</taxon>
    </lineage>
</organism>
<dbReference type="Proteomes" id="UP000517916">
    <property type="component" value="Unassembled WGS sequence"/>
</dbReference>
<dbReference type="EMBL" id="JACJID010000008">
    <property type="protein sequence ID" value="MBA8931003.1"/>
    <property type="molecule type" value="Genomic_DNA"/>
</dbReference>
<sequence length="301" mass="32074">MSGPTGAQFEITYGTARAVVTGIGAGLRVFEVAGQPYVETFAESEAPPMGSGNVLAPWPNRVAGGRWRFDGAEQQLELTEPARGNASHGLVRKVPWQVITHTGSLISLGVEVGVQPGWPVPLRVTISYALDAHGLTVTHGVHNIGDRAVPFGIGTHPYVRAGASATDDCTLRLAATTSLPLDPESMVPCGPQVGLSRTEVDFRRPRSLRGERLDHAFGGCVPGADGLVRHRLTGPKTAVELWADPDFRWVQVYTPDEFPGRGRAVAIEPMTCPPDALNSGIDLITLAPGDAWSGRWGLIPR</sequence>
<dbReference type="EC" id="5.1.3.3" evidence="1"/>
<evidence type="ECO:0000313" key="1">
    <source>
        <dbReference type="EMBL" id="MBA8931003.1"/>
    </source>
</evidence>
<dbReference type="CDD" id="cd09022">
    <property type="entry name" value="Aldose_epim_Ec_YihR"/>
    <property type="match status" value="1"/>
</dbReference>
<dbReference type="InterPro" id="IPR011013">
    <property type="entry name" value="Gal_mutarotase_sf_dom"/>
</dbReference>
<comment type="caution">
    <text evidence="1">The sequence shown here is derived from an EMBL/GenBank/DDBJ whole genome shotgun (WGS) entry which is preliminary data.</text>
</comment>
<keyword evidence="2" id="KW-1185">Reference proteome</keyword>
<dbReference type="Pfam" id="PF01263">
    <property type="entry name" value="Aldose_epim"/>
    <property type="match status" value="1"/>
</dbReference>
<accession>A0ABR6BVR6</accession>
<reference evidence="1 2" key="1">
    <citation type="submission" date="2020-08" db="EMBL/GenBank/DDBJ databases">
        <title>Genomic Encyclopedia of Archaeal and Bacterial Type Strains, Phase II (KMG-II): from individual species to whole genera.</title>
        <authorList>
            <person name="Goeker M."/>
        </authorList>
    </citation>
    <scope>NUCLEOTIDE SEQUENCE [LARGE SCALE GENOMIC DNA]</scope>
    <source>
        <strain evidence="1 2">DSM 43850</strain>
    </source>
</reference>
<dbReference type="InterPro" id="IPR014718">
    <property type="entry name" value="GH-type_carb-bd"/>
</dbReference>
<dbReference type="GO" id="GO:0004034">
    <property type="term" value="F:aldose 1-epimerase activity"/>
    <property type="evidence" value="ECO:0007669"/>
    <property type="project" value="UniProtKB-EC"/>
</dbReference>
<dbReference type="RefSeq" id="WP_025354264.1">
    <property type="nucleotide sequence ID" value="NZ_BAAABQ010000087.1"/>
</dbReference>
<evidence type="ECO:0000313" key="2">
    <source>
        <dbReference type="Proteomes" id="UP000517916"/>
    </source>
</evidence>
<dbReference type="SUPFAM" id="SSF74650">
    <property type="entry name" value="Galactose mutarotase-like"/>
    <property type="match status" value="1"/>
</dbReference>
<protein>
    <submittedName>
        <fullName evidence="1">Aldose 1-epimerase</fullName>
        <ecNumber evidence="1">5.1.3.3</ecNumber>
    </submittedName>
</protein>
<dbReference type="InterPro" id="IPR008183">
    <property type="entry name" value="Aldose_1/G6P_1-epimerase"/>
</dbReference>
<keyword evidence="1" id="KW-0413">Isomerase</keyword>